<feature type="compositionally biased region" description="Polar residues" evidence="1">
    <location>
        <begin position="69"/>
        <end position="83"/>
    </location>
</feature>
<feature type="compositionally biased region" description="Basic residues" evidence="1">
    <location>
        <begin position="1"/>
        <end position="12"/>
    </location>
</feature>
<organism evidence="2 3">
    <name type="scientific">Helicoverpa armigera</name>
    <name type="common">Cotton bollworm</name>
    <name type="synonym">Heliothis armigera</name>
    <dbReference type="NCBI Taxonomy" id="29058"/>
    <lineage>
        <taxon>Eukaryota</taxon>
        <taxon>Metazoa</taxon>
        <taxon>Ecdysozoa</taxon>
        <taxon>Arthropoda</taxon>
        <taxon>Hexapoda</taxon>
        <taxon>Insecta</taxon>
        <taxon>Pterygota</taxon>
        <taxon>Neoptera</taxon>
        <taxon>Endopterygota</taxon>
        <taxon>Lepidoptera</taxon>
        <taxon>Glossata</taxon>
        <taxon>Ditrysia</taxon>
        <taxon>Noctuoidea</taxon>
        <taxon>Noctuidae</taxon>
        <taxon>Heliothinae</taxon>
        <taxon>Helicoverpa</taxon>
    </lineage>
</organism>
<dbReference type="EMBL" id="KZ150383">
    <property type="protein sequence ID" value="PZC71080.1"/>
    <property type="molecule type" value="Genomic_DNA"/>
</dbReference>
<reference evidence="2 3" key="1">
    <citation type="journal article" date="2017" name="BMC Biol.">
        <title>Genomic innovations, transcriptional plasticity and gene loss underlying the evolution and divergence of two highly polyphagous and invasive Helicoverpa pest species.</title>
        <authorList>
            <person name="Pearce S.L."/>
            <person name="Clarke D.F."/>
            <person name="East P.D."/>
            <person name="Elfekih S."/>
            <person name="Gordon K.H."/>
            <person name="Jermiin L.S."/>
            <person name="McGaughran A."/>
            <person name="Oakeshott J.G."/>
            <person name="Papanikolaou A."/>
            <person name="Perera O.P."/>
            <person name="Rane R.V."/>
            <person name="Richards S."/>
            <person name="Tay W.T."/>
            <person name="Walsh T.K."/>
            <person name="Anderson A."/>
            <person name="Anderson C.J."/>
            <person name="Asgari S."/>
            <person name="Board P.G."/>
            <person name="Bretschneider A."/>
            <person name="Campbell P.M."/>
            <person name="Chertemps T."/>
            <person name="Christeller J.T."/>
            <person name="Coppin C.W."/>
            <person name="Downes S.J."/>
            <person name="Duan G."/>
            <person name="Farnsworth C.A."/>
            <person name="Good R.T."/>
            <person name="Han L.B."/>
            <person name="Han Y.C."/>
            <person name="Hatje K."/>
            <person name="Horne I."/>
            <person name="Huang Y.P."/>
            <person name="Hughes D.S."/>
            <person name="Jacquin-Joly E."/>
            <person name="James W."/>
            <person name="Jhangiani S."/>
            <person name="Kollmar M."/>
            <person name="Kuwar S.S."/>
            <person name="Li S."/>
            <person name="Liu N.Y."/>
            <person name="Maibeche M.T."/>
            <person name="Miller J.R."/>
            <person name="Montagne N."/>
            <person name="Perry T."/>
            <person name="Qu J."/>
            <person name="Song S.V."/>
            <person name="Sutton G.G."/>
            <person name="Vogel H."/>
            <person name="Walenz B.P."/>
            <person name="Xu W."/>
            <person name="Zhang H.J."/>
            <person name="Zou Z."/>
            <person name="Batterham P."/>
            <person name="Edwards O.R."/>
            <person name="Feyereisen R."/>
            <person name="Gibbs R.A."/>
            <person name="Heckel D.G."/>
            <person name="McGrath A."/>
            <person name="Robin C."/>
            <person name="Scherer S.E."/>
            <person name="Worley K.C."/>
            <person name="Wu Y.D."/>
        </authorList>
    </citation>
    <scope>NUCLEOTIDE SEQUENCE [LARGE SCALE GENOMIC DNA]</scope>
    <source>
        <strain evidence="2">Harm_GR_Male_#8</strain>
        <tissue evidence="2">Whole organism</tissue>
    </source>
</reference>
<evidence type="ECO:0000313" key="3">
    <source>
        <dbReference type="Proteomes" id="UP000249218"/>
    </source>
</evidence>
<evidence type="ECO:0000313" key="2">
    <source>
        <dbReference type="EMBL" id="PZC71080.1"/>
    </source>
</evidence>
<feature type="region of interest" description="Disordered" evidence="1">
    <location>
        <begin position="1"/>
        <end position="96"/>
    </location>
</feature>
<evidence type="ECO:0000256" key="1">
    <source>
        <dbReference type="SAM" id="MobiDB-lite"/>
    </source>
</evidence>
<dbReference type="PANTHER" id="PTHR21838">
    <property type="entry name" value="COILED-COIL DOMAIN-CONTAINING PROTEIN 137"/>
    <property type="match status" value="1"/>
</dbReference>
<keyword evidence="3" id="KW-1185">Reference proteome</keyword>
<dbReference type="PANTHER" id="PTHR21838:SF2">
    <property type="entry name" value="COILED-COIL DOMAIN-CONTAINING PROTEIN 137"/>
    <property type="match status" value="1"/>
</dbReference>
<sequence>MGRKIPAKKHRGVKDPLVQQAKRLESLKGKINAPPKDPDEQPVPRSLTRLFAFQDQDKRRRKVKKGSHSPLTQNKDGSISSIARNPLSGLHKLPGESGRAFSLRINSAVKALHNPDEELHYPVY</sequence>
<proteinExistence type="predicted"/>
<name>A0A2W1BDY1_HELAM</name>
<dbReference type="AlphaFoldDB" id="A0A2W1BDY1"/>
<accession>A0A2W1BDY1</accession>
<protein>
    <submittedName>
        <fullName evidence="2">Uncharacterized protein</fullName>
    </submittedName>
</protein>
<gene>
    <name evidence="2" type="primary">HaOG214151</name>
    <name evidence="2" type="ORF">B5X24_HaOG214151</name>
</gene>
<dbReference type="InterPro" id="IPR026680">
    <property type="entry name" value="CCDC137"/>
</dbReference>
<dbReference type="GO" id="GO:0005634">
    <property type="term" value="C:nucleus"/>
    <property type="evidence" value="ECO:0007669"/>
    <property type="project" value="TreeGrafter"/>
</dbReference>
<dbReference type="Proteomes" id="UP000249218">
    <property type="component" value="Unassembled WGS sequence"/>
</dbReference>
<dbReference type="OrthoDB" id="5876637at2759"/>